<evidence type="ECO:0000256" key="1">
    <source>
        <dbReference type="SAM" id="MobiDB-lite"/>
    </source>
</evidence>
<dbReference type="Proteomes" id="UP001234880">
    <property type="component" value="Unassembled WGS sequence"/>
</dbReference>
<feature type="domain" description="Purine catabolism PurC-like" evidence="2">
    <location>
        <begin position="16"/>
        <end position="136"/>
    </location>
</feature>
<dbReference type="InterPro" id="IPR025736">
    <property type="entry name" value="PucR_C-HTH_dom"/>
</dbReference>
<evidence type="ECO:0000259" key="3">
    <source>
        <dbReference type="Pfam" id="PF13556"/>
    </source>
</evidence>
<dbReference type="RefSeq" id="WP_307111662.1">
    <property type="nucleotide sequence ID" value="NZ_JAURUE010000002.1"/>
</dbReference>
<sequence length="541" mass="56282">MNDRVPPTAPVPLAALLRHPALGLRQVAGARETDTPVYFVHTSEMEDPVPYLLGGELLLSAGVHCPEAAGAGTYWDRYVARTVQAGAAALGFGIAPVHDTVPRALVEACDRHGLPLVEVPRQTTFTAVASAVWDAIAERRHVELRRVTEAQQSLATAAARPHPVPAVLRQLGQHLGAWTALFGPDGAELAAAGPRPPREARTALGALVARLRSGPSSAAGRATGAAGEELQLAAYGLGGPAGPEDRRLALGVCAPRRDGSDGAIVGVAVVLLSLLTARRVVAAEAERTAALVRLMLGAEPARVAGLLSRSLEQAGAASEGPERVGAASEGPERVGAVSEDPERVGAVSEGPEGGGLWTVVRGRRRGRVRDDGPLATAAFAAWLGTPLVDLDGDALCALVPGEGRIRAQPGWTLGVGAPVPAAELARGDADAVRALRRAVAERVPLVRHGPARAGGVASLVDPDEAGAHGRALLAPLDGAPVLLETLRVWLSLHGGWDRTAVALEVHRNTVRQRIARVEALLEVDLGDADVRMELWFALKWT</sequence>
<dbReference type="Gene3D" id="1.10.10.2840">
    <property type="entry name" value="PucR C-terminal helix-turn-helix domain"/>
    <property type="match status" value="1"/>
</dbReference>
<evidence type="ECO:0000313" key="5">
    <source>
        <dbReference type="Proteomes" id="UP001234880"/>
    </source>
</evidence>
<dbReference type="Pfam" id="PF07905">
    <property type="entry name" value="PucR"/>
    <property type="match status" value="1"/>
</dbReference>
<keyword evidence="5" id="KW-1185">Reference proteome</keyword>
<dbReference type="PANTHER" id="PTHR33744">
    <property type="entry name" value="CARBOHYDRATE DIACID REGULATOR"/>
    <property type="match status" value="1"/>
</dbReference>
<evidence type="ECO:0008006" key="6">
    <source>
        <dbReference type="Google" id="ProtNLM"/>
    </source>
</evidence>
<dbReference type="InterPro" id="IPR042070">
    <property type="entry name" value="PucR_C-HTH_sf"/>
</dbReference>
<evidence type="ECO:0000259" key="2">
    <source>
        <dbReference type="Pfam" id="PF07905"/>
    </source>
</evidence>
<dbReference type="InterPro" id="IPR051448">
    <property type="entry name" value="CdaR-like_regulators"/>
</dbReference>
<organism evidence="4 5">
    <name type="scientific">Streptomyces demainii</name>
    <dbReference type="NCBI Taxonomy" id="588122"/>
    <lineage>
        <taxon>Bacteria</taxon>
        <taxon>Bacillati</taxon>
        <taxon>Actinomycetota</taxon>
        <taxon>Actinomycetes</taxon>
        <taxon>Kitasatosporales</taxon>
        <taxon>Streptomycetaceae</taxon>
        <taxon>Streptomyces</taxon>
    </lineage>
</organism>
<accession>A0ABT9KZP5</accession>
<reference evidence="4 5" key="1">
    <citation type="submission" date="2023-07" db="EMBL/GenBank/DDBJ databases">
        <title>Sequencing the genomes of 1000 actinobacteria strains.</title>
        <authorList>
            <person name="Klenk H.-P."/>
        </authorList>
    </citation>
    <scope>NUCLEOTIDE SEQUENCE [LARGE SCALE GENOMIC DNA]</scope>
    <source>
        <strain evidence="4 5">DSM 41600</strain>
    </source>
</reference>
<dbReference type="PANTHER" id="PTHR33744:SF1">
    <property type="entry name" value="DNA-BINDING TRANSCRIPTIONAL ACTIVATOR ADER"/>
    <property type="match status" value="1"/>
</dbReference>
<dbReference type="EMBL" id="JAURUE010000002">
    <property type="protein sequence ID" value="MDP9613872.1"/>
    <property type="molecule type" value="Genomic_DNA"/>
</dbReference>
<dbReference type="InterPro" id="IPR012914">
    <property type="entry name" value="PucR_dom"/>
</dbReference>
<name>A0ABT9KZP5_9ACTN</name>
<feature type="domain" description="PucR C-terminal helix-turn-helix" evidence="3">
    <location>
        <begin position="482"/>
        <end position="539"/>
    </location>
</feature>
<dbReference type="Pfam" id="PF13556">
    <property type="entry name" value="HTH_30"/>
    <property type="match status" value="1"/>
</dbReference>
<proteinExistence type="predicted"/>
<gene>
    <name evidence="4" type="ORF">JOF35_006210</name>
</gene>
<comment type="caution">
    <text evidence="4">The sequence shown here is derived from an EMBL/GenBank/DDBJ whole genome shotgun (WGS) entry which is preliminary data.</text>
</comment>
<evidence type="ECO:0000313" key="4">
    <source>
        <dbReference type="EMBL" id="MDP9613872.1"/>
    </source>
</evidence>
<feature type="region of interest" description="Disordered" evidence="1">
    <location>
        <begin position="314"/>
        <end position="350"/>
    </location>
</feature>
<protein>
    <recommendedName>
        <fullName evidence="6">PucR family transcriptional regulator</fullName>
    </recommendedName>
</protein>